<feature type="region of interest" description="Disordered" evidence="1">
    <location>
        <begin position="180"/>
        <end position="199"/>
    </location>
</feature>
<reference evidence="5" key="1">
    <citation type="journal article" date="2019" name="Int. J. Syst. Evol. Microbiol.">
        <title>The Global Catalogue of Microorganisms (GCM) 10K type strain sequencing project: providing services to taxonomists for standard genome sequencing and annotation.</title>
        <authorList>
            <consortium name="The Broad Institute Genomics Platform"/>
            <consortium name="The Broad Institute Genome Sequencing Center for Infectious Disease"/>
            <person name="Wu L."/>
            <person name="Ma J."/>
        </authorList>
    </citation>
    <scope>NUCLEOTIDE SEQUENCE [LARGE SCALE GENOMIC DNA]</scope>
    <source>
        <strain evidence="5">JCM 16014</strain>
    </source>
</reference>
<protein>
    <recommendedName>
        <fullName evidence="3">Anti-sigma K factor RskA C-terminal domain-containing protein</fullName>
    </recommendedName>
</protein>
<evidence type="ECO:0000259" key="3">
    <source>
        <dbReference type="Pfam" id="PF10099"/>
    </source>
</evidence>
<comment type="caution">
    <text evidence="4">The sequence shown here is derived from an EMBL/GenBank/DDBJ whole genome shotgun (WGS) entry which is preliminary data.</text>
</comment>
<dbReference type="Proteomes" id="UP001500751">
    <property type="component" value="Unassembled WGS sequence"/>
</dbReference>
<proteinExistence type="predicted"/>
<dbReference type="EMBL" id="BAAAQN010000090">
    <property type="protein sequence ID" value="GAA2063115.1"/>
    <property type="molecule type" value="Genomic_DNA"/>
</dbReference>
<gene>
    <name evidence="4" type="ORF">GCM10009839_87970</name>
</gene>
<feature type="domain" description="Anti-sigma K factor RskA C-terminal" evidence="3">
    <location>
        <begin position="61"/>
        <end position="191"/>
    </location>
</feature>
<evidence type="ECO:0000256" key="1">
    <source>
        <dbReference type="SAM" id="MobiDB-lite"/>
    </source>
</evidence>
<name>A0ABP5H399_9ACTN</name>
<organism evidence="4 5">
    <name type="scientific">Catenulispora yoronensis</name>
    <dbReference type="NCBI Taxonomy" id="450799"/>
    <lineage>
        <taxon>Bacteria</taxon>
        <taxon>Bacillati</taxon>
        <taxon>Actinomycetota</taxon>
        <taxon>Actinomycetes</taxon>
        <taxon>Catenulisporales</taxon>
        <taxon>Catenulisporaceae</taxon>
        <taxon>Catenulispora</taxon>
    </lineage>
</organism>
<feature type="transmembrane region" description="Helical" evidence="2">
    <location>
        <begin position="50"/>
        <end position="70"/>
    </location>
</feature>
<evidence type="ECO:0000256" key="2">
    <source>
        <dbReference type="SAM" id="Phobius"/>
    </source>
</evidence>
<keyword evidence="2" id="KW-0472">Membrane</keyword>
<dbReference type="RefSeq" id="WP_344671711.1">
    <property type="nucleotide sequence ID" value="NZ_BAAAQN010000090.1"/>
</dbReference>
<keyword evidence="2" id="KW-1133">Transmembrane helix</keyword>
<keyword evidence="2" id="KW-0812">Transmembrane</keyword>
<dbReference type="Pfam" id="PF10099">
    <property type="entry name" value="RskA_C"/>
    <property type="match status" value="1"/>
</dbReference>
<dbReference type="InterPro" id="IPR018764">
    <property type="entry name" value="RskA_C"/>
</dbReference>
<evidence type="ECO:0000313" key="4">
    <source>
        <dbReference type="EMBL" id="GAA2063115.1"/>
    </source>
</evidence>
<evidence type="ECO:0000313" key="5">
    <source>
        <dbReference type="Proteomes" id="UP001500751"/>
    </source>
</evidence>
<accession>A0ABP5H399</accession>
<keyword evidence="5" id="KW-1185">Reference proteome</keyword>
<sequence length="199" mass="21128">MVEDKQQEQALAAEAAAVAEAAEHEPLEAVEEAVTRAARWRAFAERQNRAYHVLWLTCIVFGAAAAAFAWTTIRVHDRQAAAENLGRDVAQVLSAADVQSVRQPAKGGGALTAYYSPTLHRAALVEHGMHTPAGGHTYAFWYRDASGAARSAGSSRFDHAHNDLVLLPSVPAGTQLEVTLESSGADHPTTPALATLPLG</sequence>